<evidence type="ECO:0000313" key="2">
    <source>
        <dbReference type="EMBL" id="STD54372.1"/>
    </source>
</evidence>
<dbReference type="EMBL" id="UFXS01000001">
    <property type="protein sequence ID" value="STD54372.1"/>
    <property type="molecule type" value="Genomic_DNA"/>
</dbReference>
<accession>A0A376G4E6</accession>
<dbReference type="SUPFAM" id="SSF53335">
    <property type="entry name" value="S-adenosyl-L-methionine-dependent methyltransferases"/>
    <property type="match status" value="1"/>
</dbReference>
<protein>
    <submittedName>
        <fullName evidence="2">tRNA 5-methylaminomethyl-2-thiouridine biosynthesis bifunctional protein MnmC</fullName>
    </submittedName>
</protein>
<sequence>MKRIIQETEDGSKTIYIEDWDESYHSKHGAVQEAFHVFIKNGFHHFTETKNPIKIIEIGLGTGLNSFITLMEAEKHKTPVQYVGIEKFPVSDEEFELVNYFENVFKLYPEFEHRKEEFLDYYQQLFHSNWENWNKISPYFEVKKVEEDFFNLKNINENNFDLVYFDAFGSRVQPELWEKELLEIVDSLTKKSAIFTTYAAKGTIKRGLKDLGYIVQKRPGPPGKREMMVGLKDFPFDK</sequence>
<dbReference type="InterPro" id="IPR008471">
    <property type="entry name" value="MnmC-like_methylTransf"/>
</dbReference>
<proteinExistence type="predicted"/>
<dbReference type="RefSeq" id="WP_114999065.1">
    <property type="nucleotide sequence ID" value="NZ_JAOPGB010000056.1"/>
</dbReference>
<reference evidence="2 3" key="1">
    <citation type="submission" date="2018-06" db="EMBL/GenBank/DDBJ databases">
        <authorList>
            <consortium name="Pathogen Informatics"/>
            <person name="Doyle S."/>
        </authorList>
    </citation>
    <scope>NUCLEOTIDE SEQUENCE [LARGE SCALE GENOMIC DNA]</scope>
    <source>
        <strain evidence="2 3">NCTC13456</strain>
    </source>
</reference>
<evidence type="ECO:0000313" key="3">
    <source>
        <dbReference type="Proteomes" id="UP000254737"/>
    </source>
</evidence>
<dbReference type="PANTHER" id="PTHR39963">
    <property type="entry name" value="SLL0983 PROTEIN"/>
    <property type="match status" value="1"/>
</dbReference>
<dbReference type="InterPro" id="IPR047785">
    <property type="entry name" value="tRNA_MNMC2"/>
</dbReference>
<dbReference type="Proteomes" id="UP000254737">
    <property type="component" value="Unassembled WGS sequence"/>
</dbReference>
<dbReference type="Pfam" id="PF05430">
    <property type="entry name" value="Methyltransf_30"/>
    <property type="match status" value="1"/>
</dbReference>
<dbReference type="STRING" id="343874.GCA_000805695_02285"/>
<gene>
    <name evidence="2" type="primary">mnmC</name>
    <name evidence="2" type="ORF">NCTC13456_00982</name>
</gene>
<dbReference type="NCBIfam" id="NF033855">
    <property type="entry name" value="tRNA_MNMC2"/>
    <property type="match status" value="1"/>
</dbReference>
<dbReference type="AlphaFoldDB" id="A0A376G4E6"/>
<feature type="domain" description="MnmC-like methyltransferase" evidence="1">
    <location>
        <begin position="151"/>
        <end position="232"/>
    </location>
</feature>
<dbReference type="InterPro" id="IPR029063">
    <property type="entry name" value="SAM-dependent_MTases_sf"/>
</dbReference>
<dbReference type="PANTHER" id="PTHR39963:SF1">
    <property type="entry name" value="MNMC-LIKE METHYLTRANSFERASE DOMAIN-CONTAINING PROTEIN"/>
    <property type="match status" value="1"/>
</dbReference>
<name>A0A376G4E6_9FLAO</name>
<dbReference type="GO" id="GO:0004808">
    <property type="term" value="F:tRNA (5-methylaminomethyl-2-thiouridylate)(34)-methyltransferase activity"/>
    <property type="evidence" value="ECO:0007669"/>
    <property type="project" value="InterPro"/>
</dbReference>
<organism evidence="2 3">
    <name type="scientific">Empedobacter falsenii</name>
    <dbReference type="NCBI Taxonomy" id="343874"/>
    <lineage>
        <taxon>Bacteria</taxon>
        <taxon>Pseudomonadati</taxon>
        <taxon>Bacteroidota</taxon>
        <taxon>Flavobacteriia</taxon>
        <taxon>Flavobacteriales</taxon>
        <taxon>Weeksellaceae</taxon>
        <taxon>Empedobacter</taxon>
    </lineage>
</organism>
<dbReference type="GO" id="GO:0016645">
    <property type="term" value="F:oxidoreductase activity, acting on the CH-NH group of donors"/>
    <property type="evidence" value="ECO:0007669"/>
    <property type="project" value="InterPro"/>
</dbReference>
<evidence type="ECO:0000259" key="1">
    <source>
        <dbReference type="Pfam" id="PF05430"/>
    </source>
</evidence>
<dbReference type="Gene3D" id="3.40.50.150">
    <property type="entry name" value="Vaccinia Virus protein VP39"/>
    <property type="match status" value="1"/>
</dbReference>